<keyword evidence="1" id="KW-1133">Transmembrane helix</keyword>
<feature type="chain" id="PRO_5043549578" evidence="2">
    <location>
        <begin position="21"/>
        <end position="202"/>
    </location>
</feature>
<dbReference type="AlphaFoldDB" id="A0AAU9JEP2"/>
<keyword evidence="2" id="KW-0732">Signal</keyword>
<dbReference type="EMBL" id="CAJZBQ010000035">
    <property type="protein sequence ID" value="CAG9324126.1"/>
    <property type="molecule type" value="Genomic_DNA"/>
</dbReference>
<keyword evidence="1" id="KW-0472">Membrane</keyword>
<protein>
    <submittedName>
        <fullName evidence="3">Uncharacterized protein</fullName>
    </submittedName>
</protein>
<organism evidence="3 4">
    <name type="scientific">Blepharisma stoltei</name>
    <dbReference type="NCBI Taxonomy" id="1481888"/>
    <lineage>
        <taxon>Eukaryota</taxon>
        <taxon>Sar</taxon>
        <taxon>Alveolata</taxon>
        <taxon>Ciliophora</taxon>
        <taxon>Postciliodesmatophora</taxon>
        <taxon>Heterotrichea</taxon>
        <taxon>Heterotrichida</taxon>
        <taxon>Blepharismidae</taxon>
        <taxon>Blepharisma</taxon>
    </lineage>
</organism>
<evidence type="ECO:0000313" key="4">
    <source>
        <dbReference type="Proteomes" id="UP001162131"/>
    </source>
</evidence>
<gene>
    <name evidence="3" type="ORF">BSTOLATCC_MIC35147</name>
</gene>
<evidence type="ECO:0000256" key="2">
    <source>
        <dbReference type="SAM" id="SignalP"/>
    </source>
</evidence>
<comment type="caution">
    <text evidence="3">The sequence shown here is derived from an EMBL/GenBank/DDBJ whole genome shotgun (WGS) entry which is preliminary data.</text>
</comment>
<evidence type="ECO:0000256" key="1">
    <source>
        <dbReference type="SAM" id="Phobius"/>
    </source>
</evidence>
<evidence type="ECO:0000313" key="3">
    <source>
        <dbReference type="EMBL" id="CAG9324126.1"/>
    </source>
</evidence>
<feature type="transmembrane region" description="Helical" evidence="1">
    <location>
        <begin position="179"/>
        <end position="200"/>
    </location>
</feature>
<reference evidence="3" key="1">
    <citation type="submission" date="2021-09" db="EMBL/GenBank/DDBJ databases">
        <authorList>
            <consortium name="AG Swart"/>
            <person name="Singh M."/>
            <person name="Singh A."/>
            <person name="Seah K."/>
            <person name="Emmerich C."/>
        </authorList>
    </citation>
    <scope>NUCLEOTIDE SEQUENCE</scope>
    <source>
        <strain evidence="3">ATCC30299</strain>
    </source>
</reference>
<keyword evidence="1" id="KW-0812">Transmembrane</keyword>
<dbReference type="Proteomes" id="UP001162131">
    <property type="component" value="Unassembled WGS sequence"/>
</dbReference>
<sequence>MAALYLSLAFIVFAKDLVFQQHMGRGRLFLPTRFGLVLVDDNGVYEDPIEDNNLNLENKGEEEVKNDYKNIDEEVLNEETIKKNDELLGKNEESNNIGNFNGTKFEISEGKEKEISDGTIETSSLEIEDSFEDKNIEEEQKNEEESPLIFQYQASNIQDESTESLNKKTEEEISEDNSLSFVILSFIGCTFLISLIYLHYKH</sequence>
<proteinExistence type="predicted"/>
<name>A0AAU9JEP2_9CILI</name>
<accession>A0AAU9JEP2</accession>
<feature type="signal peptide" evidence="2">
    <location>
        <begin position="1"/>
        <end position="20"/>
    </location>
</feature>
<keyword evidence="4" id="KW-1185">Reference proteome</keyword>